<protein>
    <recommendedName>
        <fullName evidence="2">ribonuclease H</fullName>
        <ecNumber evidence="2">3.1.26.4</ecNumber>
    </recommendedName>
</protein>
<dbReference type="PROSITE" id="PS50878">
    <property type="entry name" value="RT_POL"/>
    <property type="match status" value="1"/>
</dbReference>
<dbReference type="GO" id="GO:0003676">
    <property type="term" value="F:nucleic acid binding"/>
    <property type="evidence" value="ECO:0007669"/>
    <property type="project" value="InterPro"/>
</dbReference>
<dbReference type="SUPFAM" id="SSF53098">
    <property type="entry name" value="Ribonuclease H-like"/>
    <property type="match status" value="1"/>
</dbReference>
<keyword evidence="7" id="KW-0378">Hydrolase</keyword>
<reference evidence="11" key="1">
    <citation type="journal article" date="2010" name="Science">
        <title>Plasticity of animal genome architecture unmasked by rapid evolution of a pelagic tunicate.</title>
        <authorList>
            <person name="Denoeud F."/>
            <person name="Henriet S."/>
            <person name="Mungpakdee S."/>
            <person name="Aury J.M."/>
            <person name="Da Silva C."/>
            <person name="Brinkmann H."/>
            <person name="Mikhaleva J."/>
            <person name="Olsen L.C."/>
            <person name="Jubin C."/>
            <person name="Canestro C."/>
            <person name="Bouquet J.M."/>
            <person name="Danks G."/>
            <person name="Poulain J."/>
            <person name="Campsteijn C."/>
            <person name="Adamski M."/>
            <person name="Cross I."/>
            <person name="Yadetie F."/>
            <person name="Muffato M."/>
            <person name="Louis A."/>
            <person name="Butcher S."/>
            <person name="Tsagkogeorga G."/>
            <person name="Konrad A."/>
            <person name="Singh S."/>
            <person name="Jensen M.F."/>
            <person name="Cong E.H."/>
            <person name="Eikeseth-Otteraa H."/>
            <person name="Noel B."/>
            <person name="Anthouard V."/>
            <person name="Porcel B.M."/>
            <person name="Kachouri-Lafond R."/>
            <person name="Nishino A."/>
            <person name="Ugolini M."/>
            <person name="Chourrout P."/>
            <person name="Nishida H."/>
            <person name="Aasland R."/>
            <person name="Huzurbazar S."/>
            <person name="Westhof E."/>
            <person name="Delsuc F."/>
            <person name="Lehrach H."/>
            <person name="Reinhardt R."/>
            <person name="Weissenbach J."/>
            <person name="Roy S.W."/>
            <person name="Artiguenave F."/>
            <person name="Postlethwait J.H."/>
            <person name="Manak J.R."/>
            <person name="Thompson E.M."/>
            <person name="Jaillon O."/>
            <person name="Du Pasquier L."/>
            <person name="Boudinot P."/>
            <person name="Liberles D.A."/>
            <person name="Volff J.N."/>
            <person name="Philippe H."/>
            <person name="Lenhard B."/>
            <person name="Roest Crollius H."/>
            <person name="Wincker P."/>
            <person name="Chourrout D."/>
        </authorList>
    </citation>
    <scope>NUCLEOTIDE SEQUENCE [LARGE SCALE GENOMIC DNA]</scope>
</reference>
<comment type="similarity">
    <text evidence="1">Belongs to the beta type-B retroviral polymerase family. HERV class-II K(HML-2) pol subfamily.</text>
</comment>
<proteinExistence type="inferred from homology"/>
<keyword evidence="4" id="KW-0548">Nucleotidyltransferase</keyword>
<evidence type="ECO:0000256" key="6">
    <source>
        <dbReference type="ARBA" id="ARBA00022759"/>
    </source>
</evidence>
<dbReference type="CDD" id="cd01647">
    <property type="entry name" value="RT_LTR"/>
    <property type="match status" value="1"/>
</dbReference>
<dbReference type="InterPro" id="IPR012337">
    <property type="entry name" value="RNaseH-like_sf"/>
</dbReference>
<dbReference type="Pfam" id="PF00078">
    <property type="entry name" value="RVT_1"/>
    <property type="match status" value="1"/>
</dbReference>
<dbReference type="SUPFAM" id="SSF56672">
    <property type="entry name" value="DNA/RNA polymerases"/>
    <property type="match status" value="1"/>
</dbReference>
<dbReference type="InterPro" id="IPR050951">
    <property type="entry name" value="Retrovirus_Pol_polyprotein"/>
</dbReference>
<dbReference type="InterPro" id="IPR001584">
    <property type="entry name" value="Integrase_cat-core"/>
</dbReference>
<keyword evidence="8" id="KW-0695">RNA-directed DNA polymerase</keyword>
<evidence type="ECO:0000259" key="10">
    <source>
        <dbReference type="PROSITE" id="PS50994"/>
    </source>
</evidence>
<evidence type="ECO:0000256" key="3">
    <source>
        <dbReference type="ARBA" id="ARBA00022679"/>
    </source>
</evidence>
<evidence type="ECO:0000256" key="2">
    <source>
        <dbReference type="ARBA" id="ARBA00012180"/>
    </source>
</evidence>
<dbReference type="EC" id="3.1.26.4" evidence="2"/>
<dbReference type="PANTHER" id="PTHR37984">
    <property type="entry name" value="PROTEIN CBG26694"/>
    <property type="match status" value="1"/>
</dbReference>
<evidence type="ECO:0000313" key="11">
    <source>
        <dbReference type="EMBL" id="CBY39584.1"/>
    </source>
</evidence>
<dbReference type="InterPro" id="IPR000477">
    <property type="entry name" value="RT_dom"/>
</dbReference>
<dbReference type="InterPro" id="IPR043128">
    <property type="entry name" value="Rev_trsase/Diguanyl_cyclase"/>
</dbReference>
<keyword evidence="6" id="KW-0255">Endonuclease</keyword>
<evidence type="ECO:0000256" key="4">
    <source>
        <dbReference type="ARBA" id="ARBA00022695"/>
    </source>
</evidence>
<dbReference type="Proteomes" id="UP000011014">
    <property type="component" value="Unassembled WGS sequence"/>
</dbReference>
<dbReference type="Gene3D" id="3.10.10.10">
    <property type="entry name" value="HIV Type 1 Reverse Transcriptase, subunit A, domain 1"/>
    <property type="match status" value="1"/>
</dbReference>
<dbReference type="InterPro" id="IPR036397">
    <property type="entry name" value="RNaseH_sf"/>
</dbReference>
<dbReference type="InterPro" id="IPR041373">
    <property type="entry name" value="RT_RNaseH"/>
</dbReference>
<keyword evidence="3" id="KW-0808">Transferase</keyword>
<dbReference type="PANTHER" id="PTHR37984:SF5">
    <property type="entry name" value="PROTEIN NYNRIN-LIKE"/>
    <property type="match status" value="1"/>
</dbReference>
<feature type="domain" description="Reverse transcriptase" evidence="9">
    <location>
        <begin position="106"/>
        <end position="309"/>
    </location>
</feature>
<dbReference type="Gene3D" id="3.30.70.270">
    <property type="match status" value="2"/>
</dbReference>
<name>E4YVU9_OIKDI</name>
<evidence type="ECO:0000256" key="8">
    <source>
        <dbReference type="ARBA" id="ARBA00022918"/>
    </source>
</evidence>
<dbReference type="Pfam" id="PF00665">
    <property type="entry name" value="rve"/>
    <property type="match status" value="1"/>
</dbReference>
<organism evidence="11">
    <name type="scientific">Oikopleura dioica</name>
    <name type="common">Tunicate</name>
    <dbReference type="NCBI Taxonomy" id="34765"/>
    <lineage>
        <taxon>Eukaryota</taxon>
        <taxon>Metazoa</taxon>
        <taxon>Chordata</taxon>
        <taxon>Tunicata</taxon>
        <taxon>Appendicularia</taxon>
        <taxon>Copelata</taxon>
        <taxon>Oikopleuridae</taxon>
        <taxon>Oikopleura</taxon>
    </lineage>
</organism>
<dbReference type="GO" id="GO:0003964">
    <property type="term" value="F:RNA-directed DNA polymerase activity"/>
    <property type="evidence" value="ECO:0007669"/>
    <property type="project" value="UniProtKB-KW"/>
</dbReference>
<dbReference type="PROSITE" id="PS50994">
    <property type="entry name" value="INTEGRASE"/>
    <property type="match status" value="1"/>
</dbReference>
<dbReference type="Pfam" id="PF17917">
    <property type="entry name" value="RT_RNaseH"/>
    <property type="match status" value="1"/>
</dbReference>
<keyword evidence="5" id="KW-0540">Nuclease</keyword>
<accession>E4YVU9</accession>
<gene>
    <name evidence="11" type="ORF">GSOID_T00020156001</name>
</gene>
<feature type="domain" description="Integrase catalytic" evidence="10">
    <location>
        <begin position="700"/>
        <end position="860"/>
    </location>
</feature>
<dbReference type="GO" id="GO:0004523">
    <property type="term" value="F:RNA-DNA hybrid ribonuclease activity"/>
    <property type="evidence" value="ECO:0007669"/>
    <property type="project" value="UniProtKB-EC"/>
</dbReference>
<evidence type="ECO:0000256" key="5">
    <source>
        <dbReference type="ARBA" id="ARBA00022722"/>
    </source>
</evidence>
<dbReference type="GO" id="GO:0015074">
    <property type="term" value="P:DNA integration"/>
    <property type="evidence" value="ECO:0007669"/>
    <property type="project" value="InterPro"/>
</dbReference>
<sequence>MERVIHEKELEDWKKRRDQLVETTNVDSEIKEALVNVPAEYSIGLEKVLRRYQWSFSRNSSDCGYSCNWVADLKLNDPEAPPTFVRPYDIDNSAMEQVGNKLKEMNDSGIIQESSSGWNAPLLMIAKADKSIRIVQNYSGARKNEKSLNERLIMPRWPIMPIRSILTTISRNITNLKRDYPGERIFFVGIDIRNAYYTLSLRNSTRELTSFIFSDKQYEYTKMSQGLSTSPSTFTAFISKLFAKLDDQGNKKYFYTTCYMDDILITGVGRHMNRAIDQVLGLFERENIVVSLKKCSFYEKETKFLGFMISEIGFRGSQKKVDGILELDYPRTSKEAMRMLGCVNYFNRLIRGASELMGPLAKESGKGKHYQLTEQIKECVDALKKRIKENGVSLIHLKYYDGTHGKYCFIASDSSLYGTGACIGNCTMIDDQTSEIEIAAFCSRKLDDQEAMLSSRSRELIALSVALQSFRDIIPKSLPVLAFVDHQSLVNIRKNINLKTSGQTRVRKAFATVLDFPNLKIFYIPGNSEIINVVDYISRHAEFVIREIDPSILSPKKIETEEIQTNQITDITEIGKTVKEIDVDVLKKEQKLEFGEIMNGPQGSFKIVGKKEFIVQNDLLFEKVRSGAVLLVIPDCLADEIIQFLHVSSLHASQEEIFRKIRAQKILIKNRCERVSRLLKHCVYCKIRCTTKHSFEKQEFPREPALKCREKIHVDCLDIRTGNKENIFLTIVDEFSRKLFVHKLKNKKMDVLVPILTIQLAEIGGSYSILISDNGKEFLNRGVKEALLTLNILRTTNSPYNSRSNLCERAHKNIREKLRCTELTASNVEFKTLLAVAFLNHCPLKELNFLTPNQVWANLDPPNYLPQFTREEVTLLPSEKMSFLEELQTQVMSEKIGRYLFKTDVLENPFSEGDIVMLRDPVGISANKIKGPFRVVKTGLKSSVTICDLNNGVLYRRNGRHLFKIYVSKEDMEKFMGKGRTVLENKRNGELEPGFVGSPLDNMSIKFPEPFEPGFKLRSGRTK</sequence>
<dbReference type="AlphaFoldDB" id="E4YVU9"/>
<dbReference type="InterPro" id="IPR043502">
    <property type="entry name" value="DNA/RNA_pol_sf"/>
</dbReference>
<evidence type="ECO:0000259" key="9">
    <source>
        <dbReference type="PROSITE" id="PS50878"/>
    </source>
</evidence>
<dbReference type="Gene3D" id="3.30.420.10">
    <property type="entry name" value="Ribonuclease H-like superfamily/Ribonuclease H"/>
    <property type="match status" value="1"/>
</dbReference>
<dbReference type="EMBL" id="FN655580">
    <property type="protein sequence ID" value="CBY39584.1"/>
    <property type="molecule type" value="Genomic_DNA"/>
</dbReference>
<evidence type="ECO:0000256" key="1">
    <source>
        <dbReference type="ARBA" id="ARBA00010879"/>
    </source>
</evidence>
<evidence type="ECO:0000256" key="7">
    <source>
        <dbReference type="ARBA" id="ARBA00022801"/>
    </source>
</evidence>